<dbReference type="EMBL" id="FN647682">
    <property type="protein sequence ID" value="CBN76778.1"/>
    <property type="molecule type" value="Genomic_DNA"/>
</dbReference>
<proteinExistence type="predicted"/>
<dbReference type="Proteomes" id="UP000002630">
    <property type="component" value="Linkage Group LG01"/>
</dbReference>
<feature type="compositionally biased region" description="Polar residues" evidence="1">
    <location>
        <begin position="22"/>
        <end position="32"/>
    </location>
</feature>
<gene>
    <name evidence="2" type="ORF">Esi_0000_0611</name>
</gene>
<dbReference type="InParanoid" id="D8LBR9"/>
<keyword evidence="3" id="KW-1185">Reference proteome</keyword>
<dbReference type="EMBL" id="FN649726">
    <property type="protein sequence ID" value="CBN76778.1"/>
    <property type="molecule type" value="Genomic_DNA"/>
</dbReference>
<feature type="compositionally biased region" description="Basic residues" evidence="1">
    <location>
        <begin position="53"/>
        <end position="65"/>
    </location>
</feature>
<accession>D8LBR9</accession>
<name>D8LBR9_ECTSI</name>
<dbReference type="AlphaFoldDB" id="D8LBR9"/>
<protein>
    <submittedName>
        <fullName evidence="2">Uncharacterized protein</fullName>
    </submittedName>
</protein>
<evidence type="ECO:0000256" key="1">
    <source>
        <dbReference type="SAM" id="MobiDB-lite"/>
    </source>
</evidence>
<organism evidence="2 3">
    <name type="scientific">Ectocarpus siliculosus</name>
    <name type="common">Brown alga</name>
    <name type="synonym">Conferva siliculosa</name>
    <dbReference type="NCBI Taxonomy" id="2880"/>
    <lineage>
        <taxon>Eukaryota</taxon>
        <taxon>Sar</taxon>
        <taxon>Stramenopiles</taxon>
        <taxon>Ochrophyta</taxon>
        <taxon>PX clade</taxon>
        <taxon>Phaeophyceae</taxon>
        <taxon>Ectocarpales</taxon>
        <taxon>Ectocarpaceae</taxon>
        <taxon>Ectocarpus</taxon>
    </lineage>
</organism>
<reference evidence="2 3" key="1">
    <citation type="journal article" date="2010" name="Nature">
        <title>The Ectocarpus genome and the independent evolution of multicellularity in brown algae.</title>
        <authorList>
            <person name="Cock J.M."/>
            <person name="Sterck L."/>
            <person name="Rouze P."/>
            <person name="Scornet D."/>
            <person name="Allen A.E."/>
            <person name="Amoutzias G."/>
            <person name="Anthouard V."/>
            <person name="Artiguenave F."/>
            <person name="Aury J.M."/>
            <person name="Badger J.H."/>
            <person name="Beszteri B."/>
            <person name="Billiau K."/>
            <person name="Bonnet E."/>
            <person name="Bothwell J.H."/>
            <person name="Bowler C."/>
            <person name="Boyen C."/>
            <person name="Brownlee C."/>
            <person name="Carrano C.J."/>
            <person name="Charrier B."/>
            <person name="Cho G.Y."/>
            <person name="Coelho S.M."/>
            <person name="Collen J."/>
            <person name="Corre E."/>
            <person name="Da Silva C."/>
            <person name="Delage L."/>
            <person name="Delaroque N."/>
            <person name="Dittami S.M."/>
            <person name="Doulbeau S."/>
            <person name="Elias M."/>
            <person name="Farnham G."/>
            <person name="Gachon C.M."/>
            <person name="Gschloessl B."/>
            <person name="Heesch S."/>
            <person name="Jabbari K."/>
            <person name="Jubin C."/>
            <person name="Kawai H."/>
            <person name="Kimura K."/>
            <person name="Kloareg B."/>
            <person name="Kupper F.C."/>
            <person name="Lang D."/>
            <person name="Le Bail A."/>
            <person name="Leblanc C."/>
            <person name="Lerouge P."/>
            <person name="Lohr M."/>
            <person name="Lopez P.J."/>
            <person name="Martens C."/>
            <person name="Maumus F."/>
            <person name="Michel G."/>
            <person name="Miranda-Saavedra D."/>
            <person name="Morales J."/>
            <person name="Moreau H."/>
            <person name="Motomura T."/>
            <person name="Nagasato C."/>
            <person name="Napoli C.A."/>
            <person name="Nelson D.R."/>
            <person name="Nyvall-Collen P."/>
            <person name="Peters A.F."/>
            <person name="Pommier C."/>
            <person name="Potin P."/>
            <person name="Poulain J."/>
            <person name="Quesneville H."/>
            <person name="Read B."/>
            <person name="Rensing S.A."/>
            <person name="Ritter A."/>
            <person name="Rousvoal S."/>
            <person name="Samanta M."/>
            <person name="Samson G."/>
            <person name="Schroeder D.C."/>
            <person name="Segurens B."/>
            <person name="Strittmatter M."/>
            <person name="Tonon T."/>
            <person name="Tregear J.W."/>
            <person name="Valentin K."/>
            <person name="von Dassow P."/>
            <person name="Yamagishi T."/>
            <person name="Van de Peer Y."/>
            <person name="Wincker P."/>
        </authorList>
    </citation>
    <scope>NUCLEOTIDE SEQUENCE [LARGE SCALE GENOMIC DNA]</scope>
    <source>
        <strain evidence="3">Ec32 / CCAP1310/4</strain>
    </source>
</reference>
<evidence type="ECO:0000313" key="3">
    <source>
        <dbReference type="Proteomes" id="UP000002630"/>
    </source>
</evidence>
<sequence>MKALQQRKGGEPQGQKSRESPSTEPNLDNTSAPAPRAQNGKQARAPSGSTAHRGARKVVFLRRVA</sequence>
<feature type="region of interest" description="Disordered" evidence="1">
    <location>
        <begin position="1"/>
        <end position="65"/>
    </location>
</feature>
<evidence type="ECO:0000313" key="2">
    <source>
        <dbReference type="EMBL" id="CBN76778.1"/>
    </source>
</evidence>